<dbReference type="InterPro" id="IPR017970">
    <property type="entry name" value="Homeobox_CS"/>
</dbReference>
<dbReference type="AlphaFoldDB" id="A0A1S3HM04"/>
<keyword evidence="2 5" id="KW-0238">DNA-binding</keyword>
<dbReference type="SUPFAM" id="SSF46689">
    <property type="entry name" value="Homeodomain-like"/>
    <property type="match status" value="1"/>
</dbReference>
<sequence>MQRKPGASFTIDALIAPTSPSTTSTQPAISDGTDAQSARLSTHFPLLYGGYLSHPGLTGTASDGLCGGHVSPGTVSLAGSIYRPYDSESRFHLATPAVTRSGPVTTSEDQGRYLHTSSKSAFTFTLRGLTSSVAASSALALSTSTTVHASQTSVTCPGTSVELTKPEFPDAGIFRRHNAGESESYCSSARLVCNKTPDSTTRDDIDADVSNGKVAVMEDGNESETGTSDSGNGDEPSGKGEKTRRRRTAFTSEQLLELEKEFHSKKYLSLTERSQIAQTLKLSEVQVKIWFQNRRAKWKRVKAGLPQRVKSGVETPQPSMRRPKIVVPIPIHVNRVAIRSQHQQLEKTMKALQHH</sequence>
<evidence type="ECO:0000256" key="5">
    <source>
        <dbReference type="PROSITE-ProRule" id="PRU00108"/>
    </source>
</evidence>
<evidence type="ECO:0000259" key="8">
    <source>
        <dbReference type="PROSITE" id="PS50071"/>
    </source>
</evidence>
<dbReference type="Proteomes" id="UP000085678">
    <property type="component" value="Unplaced"/>
</dbReference>
<feature type="DNA-binding region" description="Homeobox" evidence="5">
    <location>
        <begin position="243"/>
        <end position="302"/>
    </location>
</feature>
<dbReference type="PROSITE" id="PS50071">
    <property type="entry name" value="HOMEOBOX_2"/>
    <property type="match status" value="1"/>
</dbReference>
<evidence type="ECO:0000256" key="2">
    <source>
        <dbReference type="ARBA" id="ARBA00023125"/>
    </source>
</evidence>
<dbReference type="GO" id="GO:0005634">
    <property type="term" value="C:nucleus"/>
    <property type="evidence" value="ECO:0007669"/>
    <property type="project" value="UniProtKB-SubCell"/>
</dbReference>
<dbReference type="KEGG" id="lak:106156413"/>
<accession>A0A1S3HM04</accession>
<dbReference type="GO" id="GO:0000981">
    <property type="term" value="F:DNA-binding transcription factor activity, RNA polymerase II-specific"/>
    <property type="evidence" value="ECO:0007669"/>
    <property type="project" value="InterPro"/>
</dbReference>
<dbReference type="InterPro" id="IPR042982">
    <property type="entry name" value="GBX-1/2"/>
</dbReference>
<gene>
    <name evidence="10" type="primary">LOC106156413</name>
</gene>
<evidence type="ECO:0000256" key="3">
    <source>
        <dbReference type="ARBA" id="ARBA00023155"/>
    </source>
</evidence>
<dbReference type="PANTHER" id="PTHR24334">
    <property type="entry name" value="HOMEOBOX PROTEIN GBX"/>
    <property type="match status" value="1"/>
</dbReference>
<dbReference type="GO" id="GO:0051960">
    <property type="term" value="P:regulation of nervous system development"/>
    <property type="evidence" value="ECO:0007669"/>
    <property type="project" value="TreeGrafter"/>
</dbReference>
<keyword evidence="3 5" id="KW-0371">Homeobox</keyword>
<dbReference type="STRING" id="7574.A0A1S3HM04"/>
<dbReference type="FunFam" id="1.10.10.60:FF:000360">
    <property type="entry name" value="Gastrulation brain homeobox"/>
    <property type="match status" value="1"/>
</dbReference>
<evidence type="ECO:0000313" key="10">
    <source>
        <dbReference type="RefSeq" id="XP_013387118.1"/>
    </source>
</evidence>
<organism evidence="9 10">
    <name type="scientific">Lingula anatina</name>
    <name type="common">Brachiopod</name>
    <name type="synonym">Lingula unguis</name>
    <dbReference type="NCBI Taxonomy" id="7574"/>
    <lineage>
        <taxon>Eukaryota</taxon>
        <taxon>Metazoa</taxon>
        <taxon>Spiralia</taxon>
        <taxon>Lophotrochozoa</taxon>
        <taxon>Brachiopoda</taxon>
        <taxon>Linguliformea</taxon>
        <taxon>Lingulata</taxon>
        <taxon>Lingulida</taxon>
        <taxon>Linguloidea</taxon>
        <taxon>Lingulidae</taxon>
        <taxon>Lingula</taxon>
    </lineage>
</organism>
<dbReference type="CDD" id="cd00086">
    <property type="entry name" value="homeodomain"/>
    <property type="match status" value="1"/>
</dbReference>
<dbReference type="Gene3D" id="1.10.10.60">
    <property type="entry name" value="Homeodomain-like"/>
    <property type="match status" value="1"/>
</dbReference>
<dbReference type="PRINTS" id="PR00024">
    <property type="entry name" value="HOMEOBOX"/>
</dbReference>
<dbReference type="InterPro" id="IPR020479">
    <property type="entry name" value="HD_metazoa"/>
</dbReference>
<evidence type="ECO:0000256" key="7">
    <source>
        <dbReference type="SAM" id="MobiDB-lite"/>
    </source>
</evidence>
<reference evidence="10" key="1">
    <citation type="submission" date="2025-08" db="UniProtKB">
        <authorList>
            <consortium name="RefSeq"/>
        </authorList>
    </citation>
    <scope>IDENTIFICATION</scope>
    <source>
        <tissue evidence="10">Gonads</tissue>
    </source>
</reference>
<dbReference type="PROSITE" id="PS00027">
    <property type="entry name" value="HOMEOBOX_1"/>
    <property type="match status" value="1"/>
</dbReference>
<dbReference type="InterPro" id="IPR009057">
    <property type="entry name" value="Homeodomain-like_sf"/>
</dbReference>
<evidence type="ECO:0000256" key="1">
    <source>
        <dbReference type="ARBA" id="ARBA00004123"/>
    </source>
</evidence>
<dbReference type="Pfam" id="PF00046">
    <property type="entry name" value="Homeodomain"/>
    <property type="match status" value="1"/>
</dbReference>
<evidence type="ECO:0000256" key="6">
    <source>
        <dbReference type="RuleBase" id="RU000682"/>
    </source>
</evidence>
<dbReference type="OrthoDB" id="6159439at2759"/>
<evidence type="ECO:0000313" key="9">
    <source>
        <dbReference type="Proteomes" id="UP000085678"/>
    </source>
</evidence>
<name>A0A1S3HM04_LINAN</name>
<feature type="domain" description="Homeobox" evidence="8">
    <location>
        <begin position="241"/>
        <end position="301"/>
    </location>
</feature>
<feature type="region of interest" description="Disordered" evidence="7">
    <location>
        <begin position="1"/>
        <end position="35"/>
    </location>
</feature>
<dbReference type="PANTHER" id="PTHR24334:SF0">
    <property type="entry name" value="HOMEOBOX PROTEIN UNPLUGGED"/>
    <property type="match status" value="1"/>
</dbReference>
<feature type="compositionally biased region" description="Low complexity" evidence="7">
    <location>
        <begin position="17"/>
        <end position="27"/>
    </location>
</feature>
<feature type="region of interest" description="Disordered" evidence="7">
    <location>
        <begin position="197"/>
        <end position="247"/>
    </location>
</feature>
<dbReference type="GeneID" id="106156413"/>
<dbReference type="RefSeq" id="XP_013387118.1">
    <property type="nucleotide sequence ID" value="XM_013531664.1"/>
</dbReference>
<evidence type="ECO:0000256" key="4">
    <source>
        <dbReference type="ARBA" id="ARBA00023242"/>
    </source>
</evidence>
<keyword evidence="4 5" id="KW-0539">Nucleus</keyword>
<keyword evidence="9" id="KW-1185">Reference proteome</keyword>
<dbReference type="InterPro" id="IPR001356">
    <property type="entry name" value="HD"/>
</dbReference>
<comment type="subcellular location">
    <subcellularLocation>
        <location evidence="1 5 6">Nucleus</location>
    </subcellularLocation>
</comment>
<protein>
    <submittedName>
        <fullName evidence="10">Homeobox protein GBX-2-like</fullName>
    </submittedName>
</protein>
<dbReference type="GO" id="GO:0000977">
    <property type="term" value="F:RNA polymerase II transcription regulatory region sequence-specific DNA binding"/>
    <property type="evidence" value="ECO:0007669"/>
    <property type="project" value="TreeGrafter"/>
</dbReference>
<dbReference type="InParanoid" id="A0A1S3HM04"/>
<proteinExistence type="predicted"/>
<dbReference type="SMART" id="SM00389">
    <property type="entry name" value="HOX"/>
    <property type="match status" value="1"/>
</dbReference>